<dbReference type="OrthoDB" id="3561359at2759"/>
<dbReference type="Gene3D" id="1.20.1250.20">
    <property type="entry name" value="MFS general substrate transporter like domains"/>
    <property type="match status" value="1"/>
</dbReference>
<feature type="transmembrane region" description="Helical" evidence="5">
    <location>
        <begin position="162"/>
        <end position="184"/>
    </location>
</feature>
<feature type="transmembrane region" description="Helical" evidence="5">
    <location>
        <begin position="128"/>
        <end position="155"/>
    </location>
</feature>
<keyword evidence="2 5" id="KW-0812">Transmembrane</keyword>
<keyword evidence="3 5" id="KW-1133">Transmembrane helix</keyword>
<dbReference type="GO" id="GO:0022857">
    <property type="term" value="F:transmembrane transporter activity"/>
    <property type="evidence" value="ECO:0007669"/>
    <property type="project" value="TreeGrafter"/>
</dbReference>
<dbReference type="PANTHER" id="PTHR23502:SF7">
    <property type="entry name" value="DRUG_PROTON ANTIPORTER YHK8-RELATED"/>
    <property type="match status" value="1"/>
</dbReference>
<evidence type="ECO:0000313" key="6">
    <source>
        <dbReference type="EMBL" id="CAH0055268.1"/>
    </source>
</evidence>
<dbReference type="EMBL" id="CABFOC020000054">
    <property type="protein sequence ID" value="CAH0055268.1"/>
    <property type="molecule type" value="Genomic_DNA"/>
</dbReference>
<keyword evidence="7" id="KW-1185">Reference proteome</keyword>
<evidence type="ECO:0000313" key="7">
    <source>
        <dbReference type="Proteomes" id="UP000775872"/>
    </source>
</evidence>
<dbReference type="Proteomes" id="UP000775872">
    <property type="component" value="Unassembled WGS sequence"/>
</dbReference>
<accession>A0A9P0EPX9</accession>
<evidence type="ECO:0000256" key="3">
    <source>
        <dbReference type="ARBA" id="ARBA00022989"/>
    </source>
</evidence>
<dbReference type="AlphaFoldDB" id="A0A9P0EPX9"/>
<feature type="transmembrane region" description="Helical" evidence="5">
    <location>
        <begin position="12"/>
        <end position="37"/>
    </location>
</feature>
<dbReference type="PANTHER" id="PTHR23502">
    <property type="entry name" value="MAJOR FACILITATOR SUPERFAMILY"/>
    <property type="match status" value="1"/>
</dbReference>
<evidence type="ECO:0000256" key="1">
    <source>
        <dbReference type="ARBA" id="ARBA00004141"/>
    </source>
</evidence>
<feature type="transmembrane region" description="Helical" evidence="5">
    <location>
        <begin position="57"/>
        <end position="76"/>
    </location>
</feature>
<keyword evidence="4 5" id="KW-0472">Membrane</keyword>
<dbReference type="GO" id="GO:0005886">
    <property type="term" value="C:plasma membrane"/>
    <property type="evidence" value="ECO:0007669"/>
    <property type="project" value="TreeGrafter"/>
</dbReference>
<comment type="caution">
    <text evidence="6">The sequence shown here is derived from an EMBL/GenBank/DDBJ whole genome shotgun (WGS) entry which is preliminary data.</text>
</comment>
<reference evidence="6" key="1">
    <citation type="submission" date="2021-10" db="EMBL/GenBank/DDBJ databases">
        <authorList>
            <person name="Piombo E."/>
        </authorList>
    </citation>
    <scope>NUCLEOTIDE SEQUENCE</scope>
</reference>
<sequence>MLSSSLLRPVQLLIFEPMCLCLCTFSAILLGILYLFFGSIPLVLGITYQFSLYQTGLAFLGLMVGMLMAVTTNPLWQRIRSRLIHKYGDELGMNVDNEPEFWLPPAIAGAFLVPCGIFIFGWTSQPSIHWIVPIIGIATFGSGNVLVFTGIWTFLVDAYPQYAASALAANTLLRCIFAAAFPLFGNQMYERLGYQWASSLLGFLTVAMLPAPIIFFMYGARIRKKSRFSA</sequence>
<evidence type="ECO:0000256" key="5">
    <source>
        <dbReference type="SAM" id="Phobius"/>
    </source>
</evidence>
<dbReference type="SUPFAM" id="SSF103473">
    <property type="entry name" value="MFS general substrate transporter"/>
    <property type="match status" value="1"/>
</dbReference>
<organism evidence="6 7">
    <name type="scientific">Clonostachys solani</name>
    <dbReference type="NCBI Taxonomy" id="160281"/>
    <lineage>
        <taxon>Eukaryota</taxon>
        <taxon>Fungi</taxon>
        <taxon>Dikarya</taxon>
        <taxon>Ascomycota</taxon>
        <taxon>Pezizomycotina</taxon>
        <taxon>Sordariomycetes</taxon>
        <taxon>Hypocreomycetidae</taxon>
        <taxon>Hypocreales</taxon>
        <taxon>Bionectriaceae</taxon>
        <taxon>Clonostachys</taxon>
    </lineage>
</organism>
<comment type="subcellular location">
    <subcellularLocation>
        <location evidence="1">Membrane</location>
        <topology evidence="1">Multi-pass membrane protein</topology>
    </subcellularLocation>
</comment>
<evidence type="ECO:0000256" key="2">
    <source>
        <dbReference type="ARBA" id="ARBA00022692"/>
    </source>
</evidence>
<evidence type="ECO:0000256" key="4">
    <source>
        <dbReference type="ARBA" id="ARBA00023136"/>
    </source>
</evidence>
<protein>
    <submittedName>
        <fullName evidence="6">Uncharacterized protein</fullName>
    </submittedName>
</protein>
<dbReference type="InterPro" id="IPR036259">
    <property type="entry name" value="MFS_trans_sf"/>
</dbReference>
<name>A0A9P0EPX9_9HYPO</name>
<gene>
    <name evidence="6" type="ORF">CSOL1703_00017173</name>
</gene>
<proteinExistence type="predicted"/>
<feature type="transmembrane region" description="Helical" evidence="5">
    <location>
        <begin position="101"/>
        <end position="122"/>
    </location>
</feature>
<feature type="transmembrane region" description="Helical" evidence="5">
    <location>
        <begin position="196"/>
        <end position="218"/>
    </location>
</feature>